<sequence length="362" mass="41448">MKTYYFLLFAISACFAQQNGFSYWWQSEGLIDYAQMAELDALGGDQELWCALAELYVGREEAEEAECVFAKEESGKRKKGKKFWSVNLSGGANLDTAGDLKNKFAKAVGKLWDFSGQMRIRENKGIDGIAAFRHGFFYAKGGDLTSKNRGVLSELNLGELKLGGEWLFKDGKDSSWIFGRYSENFLGKSVYAGGNFRMVAPYYGGNRFWSRSWQGVRYSNWNFKMTEIAVLKENENTLDFAWLAERKKKGARLAFEHDKNKSRISAGFKPIIKGTDSLWARADKPLSMRLGWDKKAQNIRVSNSFYLKKNWNADKPLEFRSESKMKIPLAFSPLLTFRWTANVYRDGRLDLKQFYMESAVGF</sequence>
<accession>A0A806K042</accession>
<name>A0A806K042_9BACT</name>
<dbReference type="EMBL" id="JQ844217">
    <property type="protein sequence ID" value="AGS52966.1"/>
    <property type="molecule type" value="Genomic_DNA"/>
</dbReference>
<organism evidence="1">
    <name type="scientific">uncultured bacterium contig00028</name>
    <dbReference type="NCBI Taxonomy" id="1181517"/>
    <lineage>
        <taxon>Bacteria</taxon>
        <taxon>environmental samples</taxon>
    </lineage>
</organism>
<proteinExistence type="predicted"/>
<evidence type="ECO:0000313" key="1">
    <source>
        <dbReference type="EMBL" id="AGS52966.1"/>
    </source>
</evidence>
<protein>
    <submittedName>
        <fullName evidence="1">Uncharacterized protein</fullName>
    </submittedName>
</protein>
<reference evidence="1" key="1">
    <citation type="submission" date="2012-03" db="EMBL/GenBank/DDBJ databases">
        <title>Functional metagenomics reveals considerable lignocellulase gene clusters in the gut microbiome of a wood-feeding higher termite.</title>
        <authorList>
            <person name="Liu N."/>
        </authorList>
    </citation>
    <scope>NUCLEOTIDE SEQUENCE</scope>
</reference>
<dbReference type="AlphaFoldDB" id="A0A806K042"/>